<name>A0A1H9EGY2_9HYPH</name>
<dbReference type="STRING" id="1855383.SAMN05216548_103170"/>
<keyword evidence="7 11" id="KW-0812">Transmembrane</keyword>
<evidence type="ECO:0000256" key="5">
    <source>
        <dbReference type="ARBA" id="ARBA00022475"/>
    </source>
</evidence>
<reference evidence="13 14" key="1">
    <citation type="submission" date="2016-10" db="EMBL/GenBank/DDBJ databases">
        <authorList>
            <person name="de Groot N.N."/>
        </authorList>
    </citation>
    <scope>NUCLEOTIDE SEQUENCE [LARGE SCALE GENOMIC DNA]</scope>
    <source>
        <strain evidence="13 14">A52C2</strain>
    </source>
</reference>
<protein>
    <recommendedName>
        <fullName evidence="10">Maltose/maltodextrin transport system permease protein MalG</fullName>
    </recommendedName>
</protein>
<keyword evidence="4 11" id="KW-0813">Transport</keyword>
<dbReference type="InterPro" id="IPR050901">
    <property type="entry name" value="BP-dep_ABC_trans_perm"/>
</dbReference>
<evidence type="ECO:0000256" key="2">
    <source>
        <dbReference type="ARBA" id="ARBA00004651"/>
    </source>
</evidence>
<dbReference type="EMBL" id="FOFG01000003">
    <property type="protein sequence ID" value="SEQ24909.1"/>
    <property type="molecule type" value="Genomic_DNA"/>
</dbReference>
<dbReference type="GO" id="GO:0005886">
    <property type="term" value="C:plasma membrane"/>
    <property type="evidence" value="ECO:0007669"/>
    <property type="project" value="UniProtKB-SubCell"/>
</dbReference>
<evidence type="ECO:0000256" key="4">
    <source>
        <dbReference type="ARBA" id="ARBA00022448"/>
    </source>
</evidence>
<dbReference type="PROSITE" id="PS50928">
    <property type="entry name" value="ABC_TM1"/>
    <property type="match status" value="1"/>
</dbReference>
<evidence type="ECO:0000256" key="3">
    <source>
        <dbReference type="ARBA" id="ARBA00009047"/>
    </source>
</evidence>
<proteinExistence type="inferred from homology"/>
<evidence type="ECO:0000256" key="8">
    <source>
        <dbReference type="ARBA" id="ARBA00022989"/>
    </source>
</evidence>
<dbReference type="GO" id="GO:0055085">
    <property type="term" value="P:transmembrane transport"/>
    <property type="evidence" value="ECO:0007669"/>
    <property type="project" value="InterPro"/>
</dbReference>
<evidence type="ECO:0000256" key="1">
    <source>
        <dbReference type="ARBA" id="ARBA00002264"/>
    </source>
</evidence>
<comment type="function">
    <text evidence="1">Part of the ABC transporter complex MalEFGK involved in maltose/maltodextrin import. Probably responsible for the translocation of the substrate across the membrane.</text>
</comment>
<dbReference type="CDD" id="cd06261">
    <property type="entry name" value="TM_PBP2"/>
    <property type="match status" value="1"/>
</dbReference>
<feature type="transmembrane region" description="Helical" evidence="11">
    <location>
        <begin position="143"/>
        <end position="163"/>
    </location>
</feature>
<comment type="similarity">
    <text evidence="3">Belongs to the binding-protein-dependent transport system permease family. MalFG subfamily.</text>
</comment>
<evidence type="ECO:0000256" key="9">
    <source>
        <dbReference type="ARBA" id="ARBA00023136"/>
    </source>
</evidence>
<dbReference type="Gene3D" id="1.10.3720.10">
    <property type="entry name" value="MetI-like"/>
    <property type="match status" value="1"/>
</dbReference>
<keyword evidence="14" id="KW-1185">Reference proteome</keyword>
<feature type="transmembrane region" description="Helical" evidence="11">
    <location>
        <begin position="184"/>
        <end position="206"/>
    </location>
</feature>
<dbReference type="PANTHER" id="PTHR32243">
    <property type="entry name" value="MALTOSE TRANSPORT SYSTEM PERMEASE-RELATED"/>
    <property type="match status" value="1"/>
</dbReference>
<dbReference type="OrthoDB" id="9815445at2"/>
<evidence type="ECO:0000256" key="10">
    <source>
        <dbReference type="ARBA" id="ARBA00041109"/>
    </source>
</evidence>
<feature type="transmembrane region" description="Helical" evidence="11">
    <location>
        <begin position="12"/>
        <end position="33"/>
    </location>
</feature>
<evidence type="ECO:0000313" key="13">
    <source>
        <dbReference type="EMBL" id="SEQ24909.1"/>
    </source>
</evidence>
<dbReference type="Proteomes" id="UP000199647">
    <property type="component" value="Unassembled WGS sequence"/>
</dbReference>
<keyword evidence="8 11" id="KW-1133">Transmembrane helix</keyword>
<dbReference type="Pfam" id="PF00528">
    <property type="entry name" value="BPD_transp_1"/>
    <property type="match status" value="1"/>
</dbReference>
<dbReference type="SUPFAM" id="SSF161098">
    <property type="entry name" value="MetI-like"/>
    <property type="match status" value="1"/>
</dbReference>
<gene>
    <name evidence="13" type="ORF">SAMN05216548_103170</name>
</gene>
<keyword evidence="9 11" id="KW-0472">Membrane</keyword>
<feature type="transmembrane region" description="Helical" evidence="11">
    <location>
        <begin position="110"/>
        <end position="131"/>
    </location>
</feature>
<keyword evidence="6" id="KW-0762">Sugar transport</keyword>
<dbReference type="PANTHER" id="PTHR32243:SF50">
    <property type="entry name" value="MALTOSE_MALTODEXTRIN TRANSPORT SYSTEM PERMEASE PROTEIN MALG"/>
    <property type="match status" value="1"/>
</dbReference>
<evidence type="ECO:0000256" key="6">
    <source>
        <dbReference type="ARBA" id="ARBA00022597"/>
    </source>
</evidence>
<feature type="transmembrane region" description="Helical" evidence="11">
    <location>
        <begin position="76"/>
        <end position="98"/>
    </location>
</feature>
<organism evidence="13 14">
    <name type="scientific">Faunimonas pinastri</name>
    <dbReference type="NCBI Taxonomy" id="1855383"/>
    <lineage>
        <taxon>Bacteria</taxon>
        <taxon>Pseudomonadati</taxon>
        <taxon>Pseudomonadota</taxon>
        <taxon>Alphaproteobacteria</taxon>
        <taxon>Hyphomicrobiales</taxon>
        <taxon>Afifellaceae</taxon>
        <taxon>Faunimonas</taxon>
    </lineage>
</organism>
<evidence type="ECO:0000259" key="12">
    <source>
        <dbReference type="PROSITE" id="PS50928"/>
    </source>
</evidence>
<dbReference type="InterPro" id="IPR035906">
    <property type="entry name" value="MetI-like_sf"/>
</dbReference>
<dbReference type="AlphaFoldDB" id="A0A1H9EGY2"/>
<dbReference type="RefSeq" id="WP_092495775.1">
    <property type="nucleotide sequence ID" value="NZ_FOFG01000003.1"/>
</dbReference>
<feature type="transmembrane region" description="Helical" evidence="11">
    <location>
        <begin position="243"/>
        <end position="264"/>
    </location>
</feature>
<keyword evidence="5" id="KW-1003">Cell membrane</keyword>
<dbReference type="InterPro" id="IPR000515">
    <property type="entry name" value="MetI-like"/>
</dbReference>
<evidence type="ECO:0000313" key="14">
    <source>
        <dbReference type="Proteomes" id="UP000199647"/>
    </source>
</evidence>
<accession>A0A1H9EGY2</accession>
<comment type="subcellular location">
    <subcellularLocation>
        <location evidence="2 11">Cell membrane</location>
        <topology evidence="2 11">Multi-pass membrane protein</topology>
    </subcellularLocation>
</comment>
<sequence>MFDLSSRSAKVVFGLCLAGIGFFLFAPLYWLAISAFKGNAELYRVVPTPVPLHPTLTHFVTALTTGKLPMYLTNSLITSGCSAALNTLLALYAGYSFAKYRYFGRQPVMLFMLSAQMFPFGLLLISLYPLMSNLGLLDTRPGLILSYIVFALPVSTYMLYSYFSQVPDELIDAARADGANDFRIFHTIVIPISIPPIVTVFLYSFMWSWNDLLYSMTLIVTDTKRTIGPGLLLTYLNEVNSDWGGAMAASLLASAPVVIAFMFLQRYFIQGVTAGAVK</sequence>
<evidence type="ECO:0000256" key="11">
    <source>
        <dbReference type="RuleBase" id="RU363032"/>
    </source>
</evidence>
<feature type="domain" description="ABC transmembrane type-1" evidence="12">
    <location>
        <begin position="72"/>
        <end position="264"/>
    </location>
</feature>
<evidence type="ECO:0000256" key="7">
    <source>
        <dbReference type="ARBA" id="ARBA00022692"/>
    </source>
</evidence>